<dbReference type="FunFam" id="2.60.40.10:FF:000791">
    <property type="entry name" value="Two-component system sensor histidine kinase/response regulator"/>
    <property type="match status" value="1"/>
</dbReference>
<dbReference type="AlphaFoldDB" id="A0A0W8G1M2"/>
<evidence type="ECO:0000256" key="2">
    <source>
        <dbReference type="SAM" id="Coils"/>
    </source>
</evidence>
<evidence type="ECO:0000259" key="3">
    <source>
        <dbReference type="SMART" id="SM00331"/>
    </source>
</evidence>
<proteinExistence type="predicted"/>
<keyword evidence="2" id="KW-0175">Coiled coil</keyword>
<dbReference type="InterPro" id="IPR015943">
    <property type="entry name" value="WD40/YVTN_repeat-like_dom_sf"/>
</dbReference>
<dbReference type="PANTHER" id="PTHR43156">
    <property type="entry name" value="STAGE II SPORULATION PROTEIN E-RELATED"/>
    <property type="match status" value="1"/>
</dbReference>
<dbReference type="GO" id="GO:0016791">
    <property type="term" value="F:phosphatase activity"/>
    <property type="evidence" value="ECO:0007669"/>
    <property type="project" value="TreeGrafter"/>
</dbReference>
<dbReference type="Pfam" id="PF07495">
    <property type="entry name" value="Y_Y_Y"/>
    <property type="match status" value="1"/>
</dbReference>
<dbReference type="Gene3D" id="3.60.40.10">
    <property type="entry name" value="PPM-type phosphatase domain"/>
    <property type="match status" value="1"/>
</dbReference>
<dbReference type="Gene3D" id="2.60.40.10">
    <property type="entry name" value="Immunoglobulins"/>
    <property type="match status" value="1"/>
</dbReference>
<reference evidence="4" key="1">
    <citation type="journal article" date="2015" name="Proc. Natl. Acad. Sci. U.S.A.">
        <title>Networks of energetic and metabolic interactions define dynamics in microbial communities.</title>
        <authorList>
            <person name="Embree M."/>
            <person name="Liu J.K."/>
            <person name="Al-Bassam M.M."/>
            <person name="Zengler K."/>
        </authorList>
    </citation>
    <scope>NUCLEOTIDE SEQUENCE</scope>
</reference>
<feature type="domain" description="PPM-type phosphatase" evidence="3">
    <location>
        <begin position="346"/>
        <end position="560"/>
    </location>
</feature>
<dbReference type="SUPFAM" id="SSF81606">
    <property type="entry name" value="PP2C-like"/>
    <property type="match status" value="1"/>
</dbReference>
<dbReference type="Pfam" id="PF07228">
    <property type="entry name" value="SpoIIE"/>
    <property type="match status" value="1"/>
</dbReference>
<dbReference type="SMART" id="SM00331">
    <property type="entry name" value="PP2C_SIG"/>
    <property type="match status" value="1"/>
</dbReference>
<dbReference type="InterPro" id="IPR011110">
    <property type="entry name" value="Reg_prop"/>
</dbReference>
<organism evidence="4">
    <name type="scientific">hydrocarbon metagenome</name>
    <dbReference type="NCBI Taxonomy" id="938273"/>
    <lineage>
        <taxon>unclassified sequences</taxon>
        <taxon>metagenomes</taxon>
        <taxon>ecological metagenomes</taxon>
    </lineage>
</organism>
<accession>A0A0W8G1M2</accession>
<dbReference type="EMBL" id="LNQE01000376">
    <property type="protein sequence ID" value="KUG27005.1"/>
    <property type="molecule type" value="Genomic_DNA"/>
</dbReference>
<protein>
    <recommendedName>
        <fullName evidence="3">PPM-type phosphatase domain-containing protein</fullName>
    </recommendedName>
</protein>
<feature type="coiled-coil region" evidence="2">
    <location>
        <begin position="304"/>
        <end position="337"/>
    </location>
</feature>
<comment type="caution">
    <text evidence="4">The sequence shown here is derived from an EMBL/GenBank/DDBJ whole genome shotgun (WGS) entry which is preliminary data.</text>
</comment>
<dbReference type="PANTHER" id="PTHR43156:SF2">
    <property type="entry name" value="STAGE II SPORULATION PROTEIN E"/>
    <property type="match status" value="1"/>
</dbReference>
<evidence type="ECO:0000313" key="4">
    <source>
        <dbReference type="EMBL" id="KUG27005.1"/>
    </source>
</evidence>
<dbReference type="Pfam" id="PF07494">
    <property type="entry name" value="Reg_prop"/>
    <property type="match status" value="2"/>
</dbReference>
<name>A0A0W8G1M2_9ZZZZ</name>
<dbReference type="SUPFAM" id="SSF63829">
    <property type="entry name" value="Calcium-dependent phosphotriesterase"/>
    <property type="match status" value="1"/>
</dbReference>
<evidence type="ECO:0000256" key="1">
    <source>
        <dbReference type="ARBA" id="ARBA00022801"/>
    </source>
</evidence>
<dbReference type="InterPro" id="IPR001932">
    <property type="entry name" value="PPM-type_phosphatase-like_dom"/>
</dbReference>
<dbReference type="InterPro" id="IPR013783">
    <property type="entry name" value="Ig-like_fold"/>
</dbReference>
<dbReference type="InterPro" id="IPR052016">
    <property type="entry name" value="Bact_Sigma-Reg"/>
</dbReference>
<keyword evidence="1" id="KW-0378">Hydrolase</keyword>
<dbReference type="InterPro" id="IPR011123">
    <property type="entry name" value="Y_Y_Y"/>
</dbReference>
<sequence length="561" mass="63929">MGTTNGINILNLDNETFRSYTHDPNDSTSISHPNVMHFYEDEKGFVWVSTYGGGINRFDPATEKFLRFTEGNSNIPNNGVYGALPDKNGFLWISTNNGITKFDPKTFEFRNYTVDDGLQSEEFNGGSYHLAYNGEMFFGGIKGFNSFIPEEVSDNAYIPNIVITDFKIFNESIQVGESSPLKQEITKTSEIILEYWQNDILFEYVALHYSNPTKNKYAFKLENYEDQWRYVGNTRIATYTNLDPGEYVFKVKGSNNDGLWNEEGKSIRLIINPPWWKTNLAYASYAFLFLFGLFSVDRYQKVRIKRLEQRKAQLALLQAENQRKTEELEEARNLQLSMLPKSLPQVPHLDIAVYMKTATEVGGDYYDFHVHLDGTLTVVLGDATGHGMMSGMMVSIMKSLFMADRSSKELKSFFNNSSQAIKDMQLNRLMMALTCIQFKGNTIRIANAGMPSLYMYKNRSAELLEIAVNDLPLGAMREYDYEVREEIVETGDTLLMMSDGFAELTNSSDEMIGYTRTAKLFEEAAAKSPEDIVAQLNYFGSNWTDGKENDDDITFVVIKVK</sequence>
<dbReference type="InterPro" id="IPR036457">
    <property type="entry name" value="PPM-type-like_dom_sf"/>
</dbReference>
<dbReference type="Gene3D" id="2.130.10.10">
    <property type="entry name" value="YVTN repeat-like/Quinoprotein amine dehydrogenase"/>
    <property type="match status" value="1"/>
</dbReference>
<gene>
    <name evidence="4" type="ORF">ASZ90_003150</name>
</gene>